<keyword evidence="1" id="KW-0812">Transmembrane</keyword>
<dbReference type="Proteomes" id="UP000293671">
    <property type="component" value="Unassembled WGS sequence"/>
</dbReference>
<name>A0A4Q7VWC6_9BURK</name>
<gene>
    <name evidence="2" type="ORF">EV670_1460</name>
</gene>
<keyword evidence="1" id="KW-1133">Transmembrane helix</keyword>
<evidence type="ECO:0000313" key="3">
    <source>
        <dbReference type="Proteomes" id="UP000293671"/>
    </source>
</evidence>
<sequence>MSLCGTAVLTKALTWGTLSAALSSALWLAAGDDDYPSDWLADFFAAAVSPESSWASSSQAAAEPGRAARWLPAARTVVRR</sequence>
<organism evidence="2 3">
    <name type="scientific">Rivibacter subsaxonicus</name>
    <dbReference type="NCBI Taxonomy" id="457575"/>
    <lineage>
        <taxon>Bacteria</taxon>
        <taxon>Pseudomonadati</taxon>
        <taxon>Pseudomonadota</taxon>
        <taxon>Betaproteobacteria</taxon>
        <taxon>Burkholderiales</taxon>
        <taxon>Rivibacter</taxon>
    </lineage>
</organism>
<feature type="transmembrane region" description="Helical" evidence="1">
    <location>
        <begin position="12"/>
        <end position="30"/>
    </location>
</feature>
<comment type="caution">
    <text evidence="2">The sequence shown here is derived from an EMBL/GenBank/DDBJ whole genome shotgun (WGS) entry which is preliminary data.</text>
</comment>
<protein>
    <submittedName>
        <fullName evidence="2">Uncharacterized protein</fullName>
    </submittedName>
</protein>
<keyword evidence="1" id="KW-0472">Membrane</keyword>
<accession>A0A4Q7VWC6</accession>
<dbReference type="AlphaFoldDB" id="A0A4Q7VWC6"/>
<reference evidence="2 3" key="1">
    <citation type="submission" date="2019-02" db="EMBL/GenBank/DDBJ databases">
        <title>Genomic Encyclopedia of Type Strains, Phase IV (KMG-IV): sequencing the most valuable type-strain genomes for metagenomic binning, comparative biology and taxonomic classification.</title>
        <authorList>
            <person name="Goeker M."/>
        </authorList>
    </citation>
    <scope>NUCLEOTIDE SEQUENCE [LARGE SCALE GENOMIC DNA]</scope>
    <source>
        <strain evidence="2 3">DSM 19570</strain>
    </source>
</reference>
<dbReference type="RefSeq" id="WP_130431185.1">
    <property type="nucleotide sequence ID" value="NZ_SHKP01000005.1"/>
</dbReference>
<keyword evidence="3" id="KW-1185">Reference proteome</keyword>
<evidence type="ECO:0000256" key="1">
    <source>
        <dbReference type="SAM" id="Phobius"/>
    </source>
</evidence>
<dbReference type="EMBL" id="SHKP01000005">
    <property type="protein sequence ID" value="RZU00748.1"/>
    <property type="molecule type" value="Genomic_DNA"/>
</dbReference>
<evidence type="ECO:0000313" key="2">
    <source>
        <dbReference type="EMBL" id="RZU00748.1"/>
    </source>
</evidence>
<proteinExistence type="predicted"/>